<protein>
    <submittedName>
        <fullName evidence="10">Matrin 3-like 1.1</fullName>
    </submittedName>
</protein>
<evidence type="ECO:0000313" key="10">
    <source>
        <dbReference type="Ensembl" id="ENSACIP00000028952.1"/>
    </source>
</evidence>
<reference evidence="10" key="2">
    <citation type="submission" date="2025-09" db="UniProtKB">
        <authorList>
            <consortium name="Ensembl"/>
        </authorList>
    </citation>
    <scope>IDENTIFICATION</scope>
</reference>
<dbReference type="InterPro" id="IPR003604">
    <property type="entry name" value="Matrin/U1-like-C_Znf_C2H2"/>
</dbReference>
<dbReference type="SUPFAM" id="SSF54928">
    <property type="entry name" value="RNA-binding domain, RBD"/>
    <property type="match status" value="1"/>
</dbReference>
<dbReference type="GO" id="GO:0003723">
    <property type="term" value="F:RNA binding"/>
    <property type="evidence" value="ECO:0007669"/>
    <property type="project" value="UniProtKB-UniRule"/>
</dbReference>
<evidence type="ECO:0000313" key="11">
    <source>
        <dbReference type="Proteomes" id="UP000261340"/>
    </source>
</evidence>
<dbReference type="Gene3D" id="3.30.70.330">
    <property type="match status" value="1"/>
</dbReference>
<keyword evidence="5" id="KW-0539">Nucleus</keyword>
<feature type="domain" description="RRM" evidence="8">
    <location>
        <begin position="54"/>
        <end position="129"/>
    </location>
</feature>
<dbReference type="Proteomes" id="UP000261340">
    <property type="component" value="Unplaced"/>
</dbReference>
<keyword evidence="4" id="KW-0862">Zinc</keyword>
<dbReference type="InterPro" id="IPR012677">
    <property type="entry name" value="Nucleotide-bd_a/b_plait_sf"/>
</dbReference>
<evidence type="ECO:0000256" key="1">
    <source>
        <dbReference type="ARBA" id="ARBA00004123"/>
    </source>
</evidence>
<name>A0A3Q0SYX8_AMPCI</name>
<evidence type="ECO:0000256" key="5">
    <source>
        <dbReference type="ARBA" id="ARBA00023242"/>
    </source>
</evidence>
<keyword evidence="3" id="KW-0863">Zinc-finger</keyword>
<dbReference type="AlphaFoldDB" id="A0A3Q0SYX8"/>
<feature type="domain" description="Matrin-type" evidence="9">
    <location>
        <begin position="248"/>
        <end position="279"/>
    </location>
</feature>
<keyword evidence="6" id="KW-0694">RNA-binding</keyword>
<evidence type="ECO:0000256" key="7">
    <source>
        <dbReference type="SAM" id="MobiDB-lite"/>
    </source>
</evidence>
<dbReference type="SMART" id="SM00360">
    <property type="entry name" value="RRM"/>
    <property type="match status" value="1"/>
</dbReference>
<dbReference type="PROSITE" id="PS50102">
    <property type="entry name" value="RRM"/>
    <property type="match status" value="1"/>
</dbReference>
<dbReference type="InterPro" id="IPR035979">
    <property type="entry name" value="RBD_domain_sf"/>
</dbReference>
<reference evidence="10" key="1">
    <citation type="submission" date="2025-08" db="UniProtKB">
        <authorList>
            <consortium name="Ensembl"/>
        </authorList>
    </citation>
    <scope>IDENTIFICATION</scope>
</reference>
<dbReference type="PROSITE" id="PS50171">
    <property type="entry name" value="ZF_MATRIN"/>
    <property type="match status" value="1"/>
</dbReference>
<evidence type="ECO:0000256" key="3">
    <source>
        <dbReference type="ARBA" id="ARBA00022771"/>
    </source>
</evidence>
<dbReference type="InterPro" id="IPR000690">
    <property type="entry name" value="Matrin/U1-C_Znf_C2H2"/>
</dbReference>
<evidence type="ECO:0000256" key="2">
    <source>
        <dbReference type="ARBA" id="ARBA00022723"/>
    </source>
</evidence>
<dbReference type="Ensembl" id="ENSACIT00000029719.1">
    <property type="protein sequence ID" value="ENSACIP00000028952.1"/>
    <property type="gene ID" value="ENSACIG00000022328.1"/>
</dbReference>
<feature type="compositionally biased region" description="Basic and acidic residues" evidence="7">
    <location>
        <begin position="160"/>
        <end position="185"/>
    </location>
</feature>
<keyword evidence="11" id="KW-1185">Reference proteome</keyword>
<dbReference type="InterPro" id="IPR000504">
    <property type="entry name" value="RRM_dom"/>
</dbReference>
<dbReference type="GO" id="GO:0008270">
    <property type="term" value="F:zinc ion binding"/>
    <property type="evidence" value="ECO:0007669"/>
    <property type="project" value="UniProtKB-KW"/>
</dbReference>
<sequence>FATEEEARAMATFYNSNITASVCGRPVRISHSLSYPTIQVSIRGGFILLSGSSRVVYIGQIPNTKYSDEEILKLAEPYGNVKKYFLNRIRRECFLEMYKAEDAEKMAADYKVKPLRFNGKRLTLYVSRKYKQLKHGYVCLFSHQVPSTKKRANDSPPPKSSHDAEQPPDKKSKEEAKPEEQKREEEVESCDVGSDQMATDEKSPVKKVWELFLKLFNEVLDGCQVVVRFTSKYSSLFCAGVEHVKAGFYCHICFLFYSNEDTAKKTHCSSQAHYNKLQKLASGRKKSRDT</sequence>
<comment type="subcellular location">
    <subcellularLocation>
        <location evidence="1">Nucleus</location>
    </subcellularLocation>
</comment>
<accession>A0A3Q0SYX8</accession>
<feature type="region of interest" description="Disordered" evidence="7">
    <location>
        <begin position="148"/>
        <end position="198"/>
    </location>
</feature>
<evidence type="ECO:0000256" key="6">
    <source>
        <dbReference type="PROSITE-ProRule" id="PRU00176"/>
    </source>
</evidence>
<evidence type="ECO:0000259" key="8">
    <source>
        <dbReference type="PROSITE" id="PS50102"/>
    </source>
</evidence>
<dbReference type="SMART" id="SM00451">
    <property type="entry name" value="ZnF_U1"/>
    <property type="match status" value="1"/>
</dbReference>
<keyword evidence="2" id="KW-0479">Metal-binding</keyword>
<evidence type="ECO:0000256" key="4">
    <source>
        <dbReference type="ARBA" id="ARBA00022833"/>
    </source>
</evidence>
<dbReference type="PANTHER" id="PTHR15592">
    <property type="entry name" value="MATRIN 3/NUCLEAR PROTEIN 220-RELATED"/>
    <property type="match status" value="1"/>
</dbReference>
<proteinExistence type="predicted"/>
<evidence type="ECO:0000259" key="9">
    <source>
        <dbReference type="PROSITE" id="PS50171"/>
    </source>
</evidence>
<dbReference type="GO" id="GO:0005634">
    <property type="term" value="C:nucleus"/>
    <property type="evidence" value="ECO:0007669"/>
    <property type="project" value="UniProtKB-SubCell"/>
</dbReference>
<organism evidence="10 11">
    <name type="scientific">Amphilophus citrinellus</name>
    <name type="common">Midas cichlid</name>
    <name type="synonym">Cichlasoma citrinellum</name>
    <dbReference type="NCBI Taxonomy" id="61819"/>
    <lineage>
        <taxon>Eukaryota</taxon>
        <taxon>Metazoa</taxon>
        <taxon>Chordata</taxon>
        <taxon>Craniata</taxon>
        <taxon>Vertebrata</taxon>
        <taxon>Euteleostomi</taxon>
        <taxon>Actinopterygii</taxon>
        <taxon>Neopterygii</taxon>
        <taxon>Teleostei</taxon>
        <taxon>Neoteleostei</taxon>
        <taxon>Acanthomorphata</taxon>
        <taxon>Ovalentaria</taxon>
        <taxon>Cichlomorphae</taxon>
        <taxon>Cichliformes</taxon>
        <taxon>Cichlidae</taxon>
        <taxon>New World cichlids</taxon>
        <taxon>Cichlasomatinae</taxon>
        <taxon>Heroini</taxon>
        <taxon>Amphilophus</taxon>
    </lineage>
</organism>
<dbReference type="GeneTree" id="ENSGT00940000153322"/>
<dbReference type="CDD" id="cd12436">
    <property type="entry name" value="RRM1_2_MATR3_like"/>
    <property type="match status" value="1"/>
</dbReference>